<organism evidence="1 2">
    <name type="scientific">Paxillus involutus ATCC 200175</name>
    <dbReference type="NCBI Taxonomy" id="664439"/>
    <lineage>
        <taxon>Eukaryota</taxon>
        <taxon>Fungi</taxon>
        <taxon>Dikarya</taxon>
        <taxon>Basidiomycota</taxon>
        <taxon>Agaricomycotina</taxon>
        <taxon>Agaricomycetes</taxon>
        <taxon>Agaricomycetidae</taxon>
        <taxon>Boletales</taxon>
        <taxon>Paxilineae</taxon>
        <taxon>Paxillaceae</taxon>
        <taxon>Paxillus</taxon>
    </lineage>
</organism>
<dbReference type="HOGENOM" id="CLU_001650_16_1_1"/>
<dbReference type="AlphaFoldDB" id="A0A0C9TMR7"/>
<keyword evidence="2" id="KW-1185">Reference proteome</keyword>
<gene>
    <name evidence="1" type="ORF">PAXINDRAFT_88691</name>
</gene>
<protein>
    <submittedName>
        <fullName evidence="1">Uncharacterized protein</fullName>
    </submittedName>
</protein>
<accession>A0A0C9TMR7</accession>
<dbReference type="Proteomes" id="UP000053647">
    <property type="component" value="Unassembled WGS sequence"/>
</dbReference>
<dbReference type="OrthoDB" id="2667661at2759"/>
<reference evidence="2" key="2">
    <citation type="submission" date="2015-01" db="EMBL/GenBank/DDBJ databases">
        <title>Evolutionary Origins and Diversification of the Mycorrhizal Mutualists.</title>
        <authorList>
            <consortium name="DOE Joint Genome Institute"/>
            <consortium name="Mycorrhizal Genomics Consortium"/>
            <person name="Kohler A."/>
            <person name="Kuo A."/>
            <person name="Nagy L.G."/>
            <person name="Floudas D."/>
            <person name="Copeland A."/>
            <person name="Barry K.W."/>
            <person name="Cichocki N."/>
            <person name="Veneault-Fourrey C."/>
            <person name="LaButti K."/>
            <person name="Lindquist E.A."/>
            <person name="Lipzen A."/>
            <person name="Lundell T."/>
            <person name="Morin E."/>
            <person name="Murat C."/>
            <person name="Riley R."/>
            <person name="Ohm R."/>
            <person name="Sun H."/>
            <person name="Tunlid A."/>
            <person name="Henrissat B."/>
            <person name="Grigoriev I.V."/>
            <person name="Hibbett D.S."/>
            <person name="Martin F."/>
        </authorList>
    </citation>
    <scope>NUCLEOTIDE SEQUENCE [LARGE SCALE GENOMIC DNA]</scope>
    <source>
        <strain evidence="2">ATCC 200175</strain>
    </source>
</reference>
<evidence type="ECO:0000313" key="1">
    <source>
        <dbReference type="EMBL" id="KIJ08561.1"/>
    </source>
</evidence>
<proteinExistence type="predicted"/>
<evidence type="ECO:0000313" key="2">
    <source>
        <dbReference type="Proteomes" id="UP000053647"/>
    </source>
</evidence>
<reference evidence="1 2" key="1">
    <citation type="submission" date="2014-06" db="EMBL/GenBank/DDBJ databases">
        <authorList>
            <consortium name="DOE Joint Genome Institute"/>
            <person name="Kuo A."/>
            <person name="Kohler A."/>
            <person name="Nagy L.G."/>
            <person name="Floudas D."/>
            <person name="Copeland A."/>
            <person name="Barry K.W."/>
            <person name="Cichocki N."/>
            <person name="Veneault-Fourrey C."/>
            <person name="LaButti K."/>
            <person name="Lindquist E.A."/>
            <person name="Lipzen A."/>
            <person name="Lundell T."/>
            <person name="Morin E."/>
            <person name="Murat C."/>
            <person name="Sun H."/>
            <person name="Tunlid A."/>
            <person name="Henrissat B."/>
            <person name="Grigoriev I.V."/>
            <person name="Hibbett D.S."/>
            <person name="Martin F."/>
            <person name="Nordberg H.P."/>
            <person name="Cantor M.N."/>
            <person name="Hua S.X."/>
        </authorList>
    </citation>
    <scope>NUCLEOTIDE SEQUENCE [LARGE SCALE GENOMIC DNA]</scope>
    <source>
        <strain evidence="1 2">ATCC 200175</strain>
    </source>
</reference>
<dbReference type="EMBL" id="KN819598">
    <property type="protein sequence ID" value="KIJ08561.1"/>
    <property type="molecule type" value="Genomic_DNA"/>
</dbReference>
<sequence length="49" mass="5372">YHFIRFVVENGSIHLVYCPTDDMVANALTKALPSVKVKHFAAALGLRSA</sequence>
<feature type="non-terminal residue" evidence="1">
    <location>
        <position position="1"/>
    </location>
</feature>
<name>A0A0C9TMR7_PAXIN</name>